<keyword evidence="4" id="KW-1185">Reference proteome</keyword>
<evidence type="ECO:0000313" key="4">
    <source>
        <dbReference type="Proteomes" id="UP000239047"/>
    </source>
</evidence>
<comment type="caution">
    <text evidence="3">The sequence shown here is derived from an EMBL/GenBank/DDBJ whole genome shotgun (WGS) entry which is preliminary data.</text>
</comment>
<dbReference type="NCBIfam" id="TIGR02669">
    <property type="entry name" value="SpoIID_LytB"/>
    <property type="match status" value="1"/>
</dbReference>
<evidence type="ECO:0000313" key="3">
    <source>
        <dbReference type="EMBL" id="PPA69589.1"/>
    </source>
</evidence>
<name>A0A2S5G9D6_9BACL</name>
<dbReference type="PANTHER" id="PTHR30032:SF4">
    <property type="entry name" value="AMIDASE ENHANCER"/>
    <property type="match status" value="1"/>
</dbReference>
<dbReference type="OrthoDB" id="9794671at2"/>
<evidence type="ECO:0000256" key="1">
    <source>
        <dbReference type="SAM" id="Phobius"/>
    </source>
</evidence>
<dbReference type="EMBL" id="PREZ01000005">
    <property type="protein sequence ID" value="PPA69589.1"/>
    <property type="molecule type" value="Genomic_DNA"/>
</dbReference>
<dbReference type="InterPro" id="IPR013693">
    <property type="entry name" value="SpoIID/LytB_N"/>
</dbReference>
<dbReference type="AlphaFoldDB" id="A0A2S5G9D6"/>
<dbReference type="InterPro" id="IPR013486">
    <property type="entry name" value="SpoIID/LytB"/>
</dbReference>
<dbReference type="Pfam" id="PF08486">
    <property type="entry name" value="SpoIID"/>
    <property type="match status" value="1"/>
</dbReference>
<protein>
    <submittedName>
        <fullName evidence="3">Stage II sporulation protein D</fullName>
    </submittedName>
</protein>
<organism evidence="3 4">
    <name type="scientific">Jeotgalibacillus proteolyticus</name>
    <dbReference type="NCBI Taxonomy" id="2082395"/>
    <lineage>
        <taxon>Bacteria</taxon>
        <taxon>Bacillati</taxon>
        <taxon>Bacillota</taxon>
        <taxon>Bacilli</taxon>
        <taxon>Bacillales</taxon>
        <taxon>Caryophanaceae</taxon>
        <taxon>Jeotgalibacillus</taxon>
    </lineage>
</organism>
<dbReference type="Proteomes" id="UP000239047">
    <property type="component" value="Unassembled WGS sequence"/>
</dbReference>
<keyword evidence="1" id="KW-1133">Transmembrane helix</keyword>
<sequence>MSNHCRGGSQLKKYNPLWIIPILYVLTLLLIPAVVLLPFSKHQEEKQSTEQPKQTQEGETLTVEVYRDQLDTVEQIELESYVSGVVASEMPASFEEEALKAQALAARTYVTRLISAGGAEGLPQKADITDTTAHQVYKSDQELKELWKDEFDWKKEKIDQAVAATKGEVLTYEGKPITASFFSTSNGWTENAKDYWEEDIPYLQSVESSWDEEVAPEFLSEVSIPITEFEEKLGITLSDGEIGTVMERTPGHRIKTVSIAGQSFTGREIREKLGLRSTDFHWAQKGDSIVIQTKGFGHGVGMSQYGANGMAKEGKSYGEIVTHYFKGVEIGTVDKILPSLVAQK</sequence>
<dbReference type="PANTHER" id="PTHR30032">
    <property type="entry name" value="N-ACETYLMURAMOYL-L-ALANINE AMIDASE-RELATED"/>
    <property type="match status" value="1"/>
</dbReference>
<dbReference type="GO" id="GO:0030288">
    <property type="term" value="C:outer membrane-bounded periplasmic space"/>
    <property type="evidence" value="ECO:0007669"/>
    <property type="project" value="TreeGrafter"/>
</dbReference>
<proteinExistence type="predicted"/>
<gene>
    <name evidence="3" type="primary">spoIID</name>
    <name evidence="3" type="ORF">C4B60_13655</name>
</gene>
<keyword evidence="1" id="KW-0472">Membrane</keyword>
<dbReference type="InterPro" id="IPR014225">
    <property type="entry name" value="Spore_II_D_firmicutes"/>
</dbReference>
<evidence type="ECO:0000259" key="2">
    <source>
        <dbReference type="Pfam" id="PF08486"/>
    </source>
</evidence>
<keyword evidence="1" id="KW-0812">Transmembrane</keyword>
<dbReference type="GO" id="GO:0030435">
    <property type="term" value="P:sporulation resulting in formation of a cellular spore"/>
    <property type="evidence" value="ECO:0007669"/>
    <property type="project" value="InterPro"/>
</dbReference>
<dbReference type="InterPro" id="IPR051922">
    <property type="entry name" value="Bact_Sporulation_Assoc"/>
</dbReference>
<feature type="domain" description="Sporulation stage II protein D amidase enhancer LytB N-terminal" evidence="2">
    <location>
        <begin position="66"/>
        <end position="172"/>
    </location>
</feature>
<accession>A0A2S5G9D6</accession>
<feature type="transmembrane region" description="Helical" evidence="1">
    <location>
        <begin position="18"/>
        <end position="39"/>
    </location>
</feature>
<reference evidence="3 4" key="1">
    <citation type="submission" date="2018-02" db="EMBL/GenBank/DDBJ databases">
        <title>Jeotgalibacillus proteolyticum sp. nov. a protease producing bacterium isolated from ocean sediments of Laizhou Bay.</title>
        <authorList>
            <person name="Li Y."/>
        </authorList>
    </citation>
    <scope>NUCLEOTIDE SEQUENCE [LARGE SCALE GENOMIC DNA]</scope>
    <source>
        <strain evidence="3 4">22-7</strain>
    </source>
</reference>
<dbReference type="NCBIfam" id="TIGR02870">
    <property type="entry name" value="spore_II_D"/>
    <property type="match status" value="1"/>
</dbReference>